<sequence length="200" mass="22914">MGTEVLFYVPNLIGYLRLALLCASLWFYSSPVWFLSLYGLSAFLDGFDGYFARKLNQTSVFGAWFDVVIDNISRGFLWCLLYKWGYGVILIEWLTFVCTHKRGANWRIPDESFPLLCKLVMQNCFKSPLGIIALTGVHCLPVWLYACDSNFLTDLGLHLWLQYTGSAVLVVGRLLAFRVEIFYIMTHIRTMLDETTSTAD</sequence>
<dbReference type="GO" id="GO:0016020">
    <property type="term" value="C:membrane"/>
    <property type="evidence" value="ECO:0007669"/>
    <property type="project" value="UniProtKB-SubCell"/>
</dbReference>
<evidence type="ECO:0000256" key="9">
    <source>
        <dbReference type="SAM" id="Phobius"/>
    </source>
</evidence>
<dbReference type="Gene3D" id="1.20.120.1760">
    <property type="match status" value="1"/>
</dbReference>
<keyword evidence="3 9" id="KW-0812">Transmembrane</keyword>
<comment type="similarity">
    <text evidence="8">Belongs to the CDP-alcohol phosphatidyltransferase class-I family.</text>
</comment>
<feature type="transmembrane region" description="Helical" evidence="9">
    <location>
        <begin position="128"/>
        <end position="146"/>
    </location>
</feature>
<evidence type="ECO:0000256" key="4">
    <source>
        <dbReference type="ARBA" id="ARBA00022989"/>
    </source>
</evidence>
<proteinExistence type="inferred from homology"/>
<feature type="transmembrane region" description="Helical" evidence="9">
    <location>
        <begin position="7"/>
        <end position="27"/>
    </location>
</feature>
<reference evidence="10" key="1">
    <citation type="submission" date="2018-11" db="EMBL/GenBank/DDBJ databases">
        <authorList>
            <person name="Alioto T."/>
            <person name="Alioto T."/>
        </authorList>
    </citation>
    <scope>NUCLEOTIDE SEQUENCE</scope>
</reference>
<protein>
    <submittedName>
        <fullName evidence="10">CDP-diacylglycerol--inositol 3-phosphatidyltransferase</fullName>
        <ecNumber evidence="10">2.7.8.11</ecNumber>
    </submittedName>
</protein>
<dbReference type="Proteomes" id="UP000596742">
    <property type="component" value="Unassembled WGS sequence"/>
</dbReference>
<comment type="subcellular location">
    <subcellularLocation>
        <location evidence="1">Membrane</location>
        <topology evidence="1">Multi-pass membrane protein</topology>
    </subcellularLocation>
</comment>
<dbReference type="GO" id="GO:0008654">
    <property type="term" value="P:phospholipid biosynthetic process"/>
    <property type="evidence" value="ECO:0007669"/>
    <property type="project" value="InterPro"/>
</dbReference>
<keyword evidence="4 9" id="KW-1133">Transmembrane helix</keyword>
<dbReference type="InterPro" id="IPR048254">
    <property type="entry name" value="CDP_ALCOHOL_P_TRANSF_CS"/>
</dbReference>
<dbReference type="PROSITE" id="PS00379">
    <property type="entry name" value="CDP_ALCOHOL_P_TRANSF"/>
    <property type="match status" value="1"/>
</dbReference>
<evidence type="ECO:0000256" key="5">
    <source>
        <dbReference type="ARBA" id="ARBA00023098"/>
    </source>
</evidence>
<dbReference type="EMBL" id="UYJE01007043">
    <property type="protein sequence ID" value="VDI51330.1"/>
    <property type="molecule type" value="Genomic_DNA"/>
</dbReference>
<dbReference type="OrthoDB" id="10251079at2759"/>
<evidence type="ECO:0000313" key="11">
    <source>
        <dbReference type="Proteomes" id="UP000596742"/>
    </source>
</evidence>
<keyword evidence="11" id="KW-1185">Reference proteome</keyword>
<dbReference type="AlphaFoldDB" id="A0A8B6FNF1"/>
<feature type="transmembrane region" description="Helical" evidence="9">
    <location>
        <begin position="166"/>
        <end position="185"/>
    </location>
</feature>
<keyword evidence="5" id="KW-0443">Lipid metabolism</keyword>
<comment type="caution">
    <text evidence="10">The sequence shown here is derived from an EMBL/GenBank/DDBJ whole genome shotgun (WGS) entry which is preliminary data.</text>
</comment>
<dbReference type="InterPro" id="IPR000462">
    <property type="entry name" value="CDP-OH_P_trans"/>
</dbReference>
<dbReference type="GO" id="GO:0003881">
    <property type="term" value="F:CDP-diacylglycerol-inositol 3-phosphatidyltransferase activity"/>
    <property type="evidence" value="ECO:0007669"/>
    <property type="project" value="UniProtKB-EC"/>
</dbReference>
<dbReference type="Pfam" id="PF01066">
    <property type="entry name" value="CDP-OH_P_transf"/>
    <property type="match status" value="1"/>
</dbReference>
<evidence type="ECO:0000256" key="8">
    <source>
        <dbReference type="RuleBase" id="RU003750"/>
    </source>
</evidence>
<dbReference type="InterPro" id="IPR043130">
    <property type="entry name" value="CDP-OH_PTrfase_TM_dom"/>
</dbReference>
<accession>A0A8B6FNF1</accession>
<evidence type="ECO:0000256" key="2">
    <source>
        <dbReference type="ARBA" id="ARBA00022679"/>
    </source>
</evidence>
<dbReference type="EC" id="2.7.8.11" evidence="10"/>
<keyword evidence="7" id="KW-1208">Phospholipid metabolism</keyword>
<keyword evidence="2 8" id="KW-0808">Transferase</keyword>
<evidence type="ECO:0000256" key="6">
    <source>
        <dbReference type="ARBA" id="ARBA00023136"/>
    </source>
</evidence>
<name>A0A8B6FNF1_MYTGA</name>
<dbReference type="PANTHER" id="PTHR15362">
    <property type="entry name" value="PHOSPHATIDYLINOSITOL SYNTHASE"/>
    <property type="match status" value="1"/>
</dbReference>
<evidence type="ECO:0000256" key="1">
    <source>
        <dbReference type="ARBA" id="ARBA00004141"/>
    </source>
</evidence>
<gene>
    <name evidence="10" type="ORF">MGAL_10B027535</name>
</gene>
<organism evidence="10 11">
    <name type="scientific">Mytilus galloprovincialis</name>
    <name type="common">Mediterranean mussel</name>
    <dbReference type="NCBI Taxonomy" id="29158"/>
    <lineage>
        <taxon>Eukaryota</taxon>
        <taxon>Metazoa</taxon>
        <taxon>Spiralia</taxon>
        <taxon>Lophotrochozoa</taxon>
        <taxon>Mollusca</taxon>
        <taxon>Bivalvia</taxon>
        <taxon>Autobranchia</taxon>
        <taxon>Pteriomorphia</taxon>
        <taxon>Mytilida</taxon>
        <taxon>Mytiloidea</taxon>
        <taxon>Mytilidae</taxon>
        <taxon>Mytilinae</taxon>
        <taxon>Mytilus</taxon>
    </lineage>
</organism>
<keyword evidence="6 9" id="KW-0472">Membrane</keyword>
<evidence type="ECO:0000256" key="7">
    <source>
        <dbReference type="ARBA" id="ARBA00023264"/>
    </source>
</evidence>
<dbReference type="PANTHER" id="PTHR15362:SF13">
    <property type="entry name" value="SI:CH1073-145M9.1"/>
    <property type="match status" value="1"/>
</dbReference>
<evidence type="ECO:0000256" key="3">
    <source>
        <dbReference type="ARBA" id="ARBA00022692"/>
    </source>
</evidence>
<evidence type="ECO:0000313" key="10">
    <source>
        <dbReference type="EMBL" id="VDI51330.1"/>
    </source>
</evidence>